<gene>
    <name evidence="2" type="ORF">ZHAS_00014388</name>
</gene>
<proteinExistence type="predicted"/>
<dbReference type="EMBL" id="ATLV01021361">
    <property type="status" value="NOT_ANNOTATED_CDS"/>
    <property type="molecule type" value="Genomic_DNA"/>
</dbReference>
<evidence type="ECO:0000313" key="3">
    <source>
        <dbReference type="EnsemblMetazoa" id="ASIC014388-PA"/>
    </source>
</evidence>
<organism evidence="2">
    <name type="scientific">Anopheles sinensis</name>
    <name type="common">Mosquito</name>
    <dbReference type="NCBI Taxonomy" id="74873"/>
    <lineage>
        <taxon>Eukaryota</taxon>
        <taxon>Metazoa</taxon>
        <taxon>Ecdysozoa</taxon>
        <taxon>Arthropoda</taxon>
        <taxon>Hexapoda</taxon>
        <taxon>Insecta</taxon>
        <taxon>Pterygota</taxon>
        <taxon>Neoptera</taxon>
        <taxon>Endopterygota</taxon>
        <taxon>Diptera</taxon>
        <taxon>Nematocera</taxon>
        <taxon>Culicoidea</taxon>
        <taxon>Culicidae</taxon>
        <taxon>Anophelinae</taxon>
        <taxon>Anopheles</taxon>
    </lineage>
</organism>
<reference evidence="2 4" key="1">
    <citation type="journal article" date="2014" name="BMC Genomics">
        <title>Genome sequence of Anopheles sinensis provides insight into genetics basis of mosquito competence for malaria parasites.</title>
        <authorList>
            <person name="Zhou D."/>
            <person name="Zhang D."/>
            <person name="Ding G."/>
            <person name="Shi L."/>
            <person name="Hou Q."/>
            <person name="Ye Y."/>
            <person name="Xu Y."/>
            <person name="Zhou H."/>
            <person name="Xiong C."/>
            <person name="Li S."/>
            <person name="Yu J."/>
            <person name="Hong S."/>
            <person name="Yu X."/>
            <person name="Zou P."/>
            <person name="Chen C."/>
            <person name="Chang X."/>
            <person name="Wang W."/>
            <person name="Lv Y."/>
            <person name="Sun Y."/>
            <person name="Ma L."/>
            <person name="Shen B."/>
            <person name="Zhu C."/>
        </authorList>
    </citation>
    <scope>NUCLEOTIDE SEQUENCE [LARGE SCALE GENOMIC DNA]</scope>
</reference>
<evidence type="ECO:0000313" key="4">
    <source>
        <dbReference type="Proteomes" id="UP000030765"/>
    </source>
</evidence>
<evidence type="ECO:0000313" key="2">
    <source>
        <dbReference type="EMBL" id="KFB46392.1"/>
    </source>
</evidence>
<dbReference type="Proteomes" id="UP000030765">
    <property type="component" value="Unassembled WGS sequence"/>
</dbReference>
<feature type="region of interest" description="Disordered" evidence="1">
    <location>
        <begin position="1"/>
        <end position="35"/>
    </location>
</feature>
<sequence>MLTAGLGEEGGGSEAGVQKHSMCHHQSRTRNFQQRLRLYPGKQQREGGELKKGDTLCEGVCEEENAKDKIVIR</sequence>
<dbReference type="VEuPathDB" id="VectorBase:ASIC014388"/>
<accession>A0A084W848</accession>
<keyword evidence="4" id="KW-1185">Reference proteome</keyword>
<dbReference type="EnsemblMetazoa" id="ASIC014388-RA">
    <property type="protein sequence ID" value="ASIC014388-PA"/>
    <property type="gene ID" value="ASIC014388"/>
</dbReference>
<evidence type="ECO:0000256" key="1">
    <source>
        <dbReference type="SAM" id="MobiDB-lite"/>
    </source>
</evidence>
<protein>
    <submittedName>
        <fullName evidence="2 3">Hydrophobe/amphiphile efflux-1 (HAE1) family transporter</fullName>
    </submittedName>
</protein>
<dbReference type="EMBL" id="KE525317">
    <property type="protein sequence ID" value="KFB46392.1"/>
    <property type="molecule type" value="Genomic_DNA"/>
</dbReference>
<reference evidence="3" key="2">
    <citation type="submission" date="2020-05" db="UniProtKB">
        <authorList>
            <consortium name="EnsemblMetazoa"/>
        </authorList>
    </citation>
    <scope>IDENTIFICATION</scope>
</reference>
<dbReference type="AlphaFoldDB" id="A0A084W848"/>
<name>A0A084W848_ANOSI</name>